<organism evidence="1 2">
    <name type="scientific">Pelomonas cellulosilytica</name>
    <dbReference type="NCBI Taxonomy" id="2906762"/>
    <lineage>
        <taxon>Bacteria</taxon>
        <taxon>Pseudomonadati</taxon>
        <taxon>Pseudomonadota</taxon>
        <taxon>Betaproteobacteria</taxon>
        <taxon>Burkholderiales</taxon>
        <taxon>Sphaerotilaceae</taxon>
        <taxon>Roseateles</taxon>
    </lineage>
</organism>
<reference evidence="1 2" key="1">
    <citation type="submission" date="2021-12" db="EMBL/GenBank/DDBJ databases">
        <title>Genome seq of P8.</title>
        <authorList>
            <person name="Seo T."/>
        </authorList>
    </citation>
    <scope>NUCLEOTIDE SEQUENCE [LARGE SCALE GENOMIC DNA]</scope>
    <source>
        <strain evidence="1 2">P8</strain>
    </source>
</reference>
<evidence type="ECO:0000313" key="2">
    <source>
        <dbReference type="Proteomes" id="UP001200741"/>
    </source>
</evidence>
<sequence length="147" mass="16076">MGLLLEVRNNRAFVYAGALSRPAGSNKGWFLEGGDIEEHAINDRADDFGGNGPRVKVEVRPGSLRVCTPDSWLNTPCGAALPSAPDRPFLLTGFAVEPSRSERGVPGPRDVYLATEDTIWHWQSASQRWSNLLAPPGWRQCNGPPPR</sequence>
<keyword evidence="2" id="KW-1185">Reference proteome</keyword>
<comment type="caution">
    <text evidence="1">The sequence shown here is derived from an EMBL/GenBank/DDBJ whole genome shotgun (WGS) entry which is preliminary data.</text>
</comment>
<name>A0ABS8XRY9_9BURK</name>
<gene>
    <name evidence="1" type="ORF">LXT13_03990</name>
</gene>
<dbReference type="EMBL" id="JAJTWU010000002">
    <property type="protein sequence ID" value="MCE4553606.1"/>
    <property type="molecule type" value="Genomic_DNA"/>
</dbReference>
<dbReference type="Proteomes" id="UP001200741">
    <property type="component" value="Unassembled WGS sequence"/>
</dbReference>
<evidence type="ECO:0000313" key="1">
    <source>
        <dbReference type="EMBL" id="MCE4553606.1"/>
    </source>
</evidence>
<accession>A0ABS8XRY9</accession>
<proteinExistence type="predicted"/>
<dbReference type="RefSeq" id="WP_233370322.1">
    <property type="nucleotide sequence ID" value="NZ_JAJTWU010000002.1"/>
</dbReference>
<protein>
    <submittedName>
        <fullName evidence="1">Uncharacterized protein</fullName>
    </submittedName>
</protein>